<dbReference type="GO" id="GO:0005741">
    <property type="term" value="C:mitochondrial outer membrane"/>
    <property type="evidence" value="ECO:0007669"/>
    <property type="project" value="TreeGrafter"/>
</dbReference>
<dbReference type="Gene3D" id="1.25.40.10">
    <property type="entry name" value="Tetratricopeptide repeat domain"/>
    <property type="match status" value="1"/>
</dbReference>
<keyword evidence="1" id="KW-1133">Transmembrane helix</keyword>
<dbReference type="GO" id="GO:0005829">
    <property type="term" value="C:cytosol"/>
    <property type="evidence" value="ECO:0007669"/>
    <property type="project" value="TreeGrafter"/>
</dbReference>
<dbReference type="FunCoup" id="A0A0C3NVT5">
    <property type="interactions" value="73"/>
</dbReference>
<feature type="transmembrane region" description="Helical" evidence="1">
    <location>
        <begin position="208"/>
        <end position="227"/>
    </location>
</feature>
<dbReference type="GO" id="GO:0005634">
    <property type="term" value="C:nucleus"/>
    <property type="evidence" value="ECO:0007669"/>
    <property type="project" value="TreeGrafter"/>
</dbReference>
<dbReference type="OrthoDB" id="2154985at2759"/>
<gene>
    <name evidence="2" type="ORF">M404DRAFT_16494</name>
</gene>
<sequence>MASADDTEEMLRLATQGFDLLFANDLEAAVNVFVAESQENSPFHLVGLGVCAFLKAALGMEPELMEDATKCLILAEQGARKHMKLAKSSTSSHRFQPGLEWDVLHTDTIILLGLTHALSESYKGYLQCLLFKTLYPNGLDAYATPSQSTPAVSRKPSEASLQYSKMNTDIPVRTSGFFTRWMGLGALTTPTPVLGTITNPAHGPVEEFILSGAAFGYGLFNLVLSLLPAKMRNVIGFLGYSHDRQLALKALAVSAARTDVHAVFSGLVLMTYYGVLLLASGYQADEKHIIDQYWGIVRRVSQRYPKGSLWILNKAKIQRVTGDSEGAIVTLQEGLQDDRQKSFPQADALLAFELAWVLFQRRRYEESARKFMDVTKMNSWSHATYHFLAAGCYISMRQSDKAQRLLDALSEIMDKRRSRNMPTEVFIKKKLAFYKKKHARRGGDPKRFAESMKISPAEAWNTHAHADKETALAHIEELRALTPPVDIQTEYMTPPSSTLQLGSLLDLDTPDELAVRSLILGILHRTLGDYAGARKLLHDALKHYQNVDVNSWVGGVSHFELAVLDMKEGERRSAAMSEGNPAEDETVLEVWKRAIKSGKDTLAHAHALCTRETDLSSRLDGRIVMLREEIDMKMKQLGISDM</sequence>
<keyword evidence="1" id="KW-0472">Membrane</keyword>
<dbReference type="SUPFAM" id="SSF48452">
    <property type="entry name" value="TPR-like"/>
    <property type="match status" value="1"/>
</dbReference>
<feature type="transmembrane region" description="Helical" evidence="1">
    <location>
        <begin position="262"/>
        <end position="282"/>
    </location>
</feature>
<evidence type="ECO:0008006" key="4">
    <source>
        <dbReference type="Google" id="ProtNLM"/>
    </source>
</evidence>
<dbReference type="AlphaFoldDB" id="A0A0C3NVT5"/>
<evidence type="ECO:0000313" key="2">
    <source>
        <dbReference type="EMBL" id="KIN99505.1"/>
    </source>
</evidence>
<organism evidence="2 3">
    <name type="scientific">Pisolithus tinctorius Marx 270</name>
    <dbReference type="NCBI Taxonomy" id="870435"/>
    <lineage>
        <taxon>Eukaryota</taxon>
        <taxon>Fungi</taxon>
        <taxon>Dikarya</taxon>
        <taxon>Basidiomycota</taxon>
        <taxon>Agaricomycotina</taxon>
        <taxon>Agaricomycetes</taxon>
        <taxon>Agaricomycetidae</taxon>
        <taxon>Boletales</taxon>
        <taxon>Sclerodermatineae</taxon>
        <taxon>Pisolithaceae</taxon>
        <taxon>Pisolithus</taxon>
    </lineage>
</organism>
<reference evidence="3" key="2">
    <citation type="submission" date="2015-01" db="EMBL/GenBank/DDBJ databases">
        <title>Evolutionary Origins and Diversification of the Mycorrhizal Mutualists.</title>
        <authorList>
            <consortium name="DOE Joint Genome Institute"/>
            <consortium name="Mycorrhizal Genomics Consortium"/>
            <person name="Kohler A."/>
            <person name="Kuo A."/>
            <person name="Nagy L.G."/>
            <person name="Floudas D."/>
            <person name="Copeland A."/>
            <person name="Barry K.W."/>
            <person name="Cichocki N."/>
            <person name="Veneault-Fourrey C."/>
            <person name="LaButti K."/>
            <person name="Lindquist E.A."/>
            <person name="Lipzen A."/>
            <person name="Lundell T."/>
            <person name="Morin E."/>
            <person name="Murat C."/>
            <person name="Riley R."/>
            <person name="Ohm R."/>
            <person name="Sun H."/>
            <person name="Tunlid A."/>
            <person name="Henrissat B."/>
            <person name="Grigoriev I.V."/>
            <person name="Hibbett D.S."/>
            <person name="Martin F."/>
        </authorList>
    </citation>
    <scope>NUCLEOTIDE SEQUENCE [LARGE SCALE GENOMIC DNA]</scope>
    <source>
        <strain evidence="3">Marx 270</strain>
    </source>
</reference>
<name>A0A0C3NVT5_PISTI</name>
<accession>A0A0C3NVT5</accession>
<dbReference type="InterPro" id="IPR011990">
    <property type="entry name" value="TPR-like_helical_dom_sf"/>
</dbReference>
<dbReference type="InterPro" id="IPR019412">
    <property type="entry name" value="IML2/TPR_39"/>
</dbReference>
<dbReference type="EMBL" id="KN832004">
    <property type="protein sequence ID" value="KIN99505.1"/>
    <property type="molecule type" value="Genomic_DNA"/>
</dbReference>
<dbReference type="Proteomes" id="UP000054217">
    <property type="component" value="Unassembled WGS sequence"/>
</dbReference>
<keyword evidence="3" id="KW-1185">Reference proteome</keyword>
<evidence type="ECO:0000313" key="3">
    <source>
        <dbReference type="Proteomes" id="UP000054217"/>
    </source>
</evidence>
<evidence type="ECO:0000256" key="1">
    <source>
        <dbReference type="SAM" id="Phobius"/>
    </source>
</evidence>
<proteinExistence type="predicted"/>
<dbReference type="PANTHER" id="PTHR31859">
    <property type="entry name" value="TETRATRICOPEPTIDE REPEAT PROTEIN 39 FAMILY MEMBER"/>
    <property type="match status" value="1"/>
</dbReference>
<keyword evidence="1" id="KW-0812">Transmembrane</keyword>
<dbReference type="HOGENOM" id="CLU_023297_0_0_1"/>
<reference evidence="2 3" key="1">
    <citation type="submission" date="2014-04" db="EMBL/GenBank/DDBJ databases">
        <authorList>
            <consortium name="DOE Joint Genome Institute"/>
            <person name="Kuo A."/>
            <person name="Kohler A."/>
            <person name="Costa M.D."/>
            <person name="Nagy L.G."/>
            <person name="Floudas D."/>
            <person name="Copeland A."/>
            <person name="Barry K.W."/>
            <person name="Cichocki N."/>
            <person name="Veneault-Fourrey C."/>
            <person name="LaButti K."/>
            <person name="Lindquist E.A."/>
            <person name="Lipzen A."/>
            <person name="Lundell T."/>
            <person name="Morin E."/>
            <person name="Murat C."/>
            <person name="Sun H."/>
            <person name="Tunlid A."/>
            <person name="Henrissat B."/>
            <person name="Grigoriev I.V."/>
            <person name="Hibbett D.S."/>
            <person name="Martin F."/>
            <person name="Nordberg H.P."/>
            <person name="Cantor M.N."/>
            <person name="Hua S.X."/>
        </authorList>
    </citation>
    <scope>NUCLEOTIDE SEQUENCE [LARGE SCALE GENOMIC DNA]</scope>
    <source>
        <strain evidence="2 3">Marx 270</strain>
    </source>
</reference>
<dbReference type="InParanoid" id="A0A0C3NVT5"/>
<dbReference type="PANTHER" id="PTHR31859:SF1">
    <property type="entry name" value="TETRATRICOPEPTIDE REPEAT PROTEIN 39C"/>
    <property type="match status" value="1"/>
</dbReference>
<protein>
    <recommendedName>
        <fullName evidence="4">Mitochondrial outer membrane protein IML2</fullName>
    </recommendedName>
</protein>
<dbReference type="Pfam" id="PF10300">
    <property type="entry name" value="Iml2-TPR_39"/>
    <property type="match status" value="1"/>
</dbReference>